<evidence type="ECO:0000256" key="1">
    <source>
        <dbReference type="ARBA" id="ARBA00022741"/>
    </source>
</evidence>
<dbReference type="SMART" id="SM00233">
    <property type="entry name" value="PH"/>
    <property type="match status" value="1"/>
</dbReference>
<dbReference type="EMBL" id="HBIN01022996">
    <property type="protein sequence ID" value="CAE0447724.1"/>
    <property type="molecule type" value="Transcribed_RNA"/>
</dbReference>
<dbReference type="InterPro" id="IPR003578">
    <property type="entry name" value="Small_GTPase_Rho"/>
</dbReference>
<dbReference type="InterPro" id="IPR027417">
    <property type="entry name" value="P-loop_NTPase"/>
</dbReference>
<dbReference type="Gene3D" id="2.30.29.30">
    <property type="entry name" value="Pleckstrin-homology domain (PH domain)/Phosphotyrosine-binding domain (PTB)"/>
    <property type="match status" value="1"/>
</dbReference>
<dbReference type="InterPro" id="IPR001806">
    <property type="entry name" value="Small_GTPase"/>
</dbReference>
<evidence type="ECO:0000259" key="4">
    <source>
        <dbReference type="PROSITE" id="PS50003"/>
    </source>
</evidence>
<name>A0A7S3PQW4_9STRA</name>
<feature type="region of interest" description="Disordered" evidence="3">
    <location>
        <begin position="453"/>
        <end position="491"/>
    </location>
</feature>
<evidence type="ECO:0000256" key="2">
    <source>
        <dbReference type="ARBA" id="ARBA00023134"/>
    </source>
</evidence>
<dbReference type="SUPFAM" id="SSF50729">
    <property type="entry name" value="PH domain-like"/>
    <property type="match status" value="1"/>
</dbReference>
<dbReference type="PROSITE" id="PS50003">
    <property type="entry name" value="PH_DOMAIN"/>
    <property type="match status" value="1"/>
</dbReference>
<feature type="compositionally biased region" description="Low complexity" evidence="3">
    <location>
        <begin position="475"/>
        <end position="491"/>
    </location>
</feature>
<organism evidence="5">
    <name type="scientific">Aplanochytrium stocchinoi</name>
    <dbReference type="NCBI Taxonomy" id="215587"/>
    <lineage>
        <taxon>Eukaryota</taxon>
        <taxon>Sar</taxon>
        <taxon>Stramenopiles</taxon>
        <taxon>Bigyra</taxon>
        <taxon>Labyrinthulomycetes</taxon>
        <taxon>Thraustochytrida</taxon>
        <taxon>Thraustochytriidae</taxon>
        <taxon>Aplanochytrium</taxon>
    </lineage>
</organism>
<dbReference type="AlphaFoldDB" id="A0A7S3PQW4"/>
<accession>A0A7S3PQW4</accession>
<evidence type="ECO:0000313" key="5">
    <source>
        <dbReference type="EMBL" id="CAE0447724.1"/>
    </source>
</evidence>
<dbReference type="InterPro" id="IPR001849">
    <property type="entry name" value="PH_domain"/>
</dbReference>
<dbReference type="SUPFAM" id="SSF52540">
    <property type="entry name" value="P-loop containing nucleoside triphosphate hydrolases"/>
    <property type="match status" value="1"/>
</dbReference>
<dbReference type="GO" id="GO:0005525">
    <property type="term" value="F:GTP binding"/>
    <property type="evidence" value="ECO:0007669"/>
    <property type="project" value="UniProtKB-KW"/>
</dbReference>
<protein>
    <recommendedName>
        <fullName evidence="4">PH domain-containing protein</fullName>
    </recommendedName>
</protein>
<dbReference type="CDD" id="cd00821">
    <property type="entry name" value="PH"/>
    <property type="match status" value="1"/>
</dbReference>
<dbReference type="Gene3D" id="3.40.50.300">
    <property type="entry name" value="P-loop containing nucleotide triphosphate hydrolases"/>
    <property type="match status" value="1"/>
</dbReference>
<keyword evidence="1" id="KW-0547">Nucleotide-binding</keyword>
<dbReference type="InterPro" id="IPR011993">
    <property type="entry name" value="PH-like_dom_sf"/>
</dbReference>
<reference evidence="5" key="1">
    <citation type="submission" date="2021-01" db="EMBL/GenBank/DDBJ databases">
        <authorList>
            <person name="Corre E."/>
            <person name="Pelletier E."/>
            <person name="Niang G."/>
            <person name="Scheremetjew M."/>
            <person name="Finn R."/>
            <person name="Kale V."/>
            <person name="Holt S."/>
            <person name="Cochrane G."/>
            <person name="Meng A."/>
            <person name="Brown T."/>
            <person name="Cohen L."/>
        </authorList>
    </citation>
    <scope>NUCLEOTIDE SEQUENCE</scope>
    <source>
        <strain evidence="5">GSBS06</strain>
    </source>
</reference>
<proteinExistence type="predicted"/>
<dbReference type="Pfam" id="PF00169">
    <property type="entry name" value="PH"/>
    <property type="match status" value="1"/>
</dbReference>
<dbReference type="GO" id="GO:0003924">
    <property type="term" value="F:GTPase activity"/>
    <property type="evidence" value="ECO:0007669"/>
    <property type="project" value="InterPro"/>
</dbReference>
<sequence length="491" mass="55746">MGDLRTVVSGGNTTLIPADEENEITEKIGYMVKKSRNRTGRLTNWRKRYFVLTRTCLKYYKDEEEAKNVKAPRGYVYLQQRTKVNESSERSHCFVIKSPGQKPMSVQCTDEAELFEWVKRLRELSADAAPRPIKLVLVGDEGDGKEDLLREFFLECNQEDLVRKIKWEDNITLNLEVTGERVKVSFSLVDSRGLASLRTLNYIGANAFMMCFSSCNKRTFDSIESTWHKEIQNDSVPSFLVGIQTKKHAMIERNKAEALSEYLGTEGYFDVRLKKHGGKPKLSVNEDHEEEDAFVTTAAETFLTVLESTLDYMEEIESTNSKDDVANLDDFRREGFAFVDAVKRQVLAFRKFMAQKQSNIRLFSSTDGFESEKGLLTNTNKFDEEDDEFIKSDDAKKESGGSFSSFGAIQTLRKYFATRVKKTRPKKRPLSAAETSTADFVNRQHTGSLVFLGLNSDFSDEDEDDNDETGEKKGSSSVPEPSLLLPQRLGG</sequence>
<feature type="compositionally biased region" description="Acidic residues" evidence="3">
    <location>
        <begin position="458"/>
        <end position="468"/>
    </location>
</feature>
<dbReference type="PANTHER" id="PTHR24072">
    <property type="entry name" value="RHO FAMILY GTPASE"/>
    <property type="match status" value="1"/>
</dbReference>
<dbReference type="Pfam" id="PF00071">
    <property type="entry name" value="Ras"/>
    <property type="match status" value="1"/>
</dbReference>
<feature type="domain" description="PH" evidence="4">
    <location>
        <begin position="24"/>
        <end position="126"/>
    </location>
</feature>
<dbReference type="SMART" id="SM00174">
    <property type="entry name" value="RHO"/>
    <property type="match status" value="1"/>
</dbReference>
<dbReference type="GO" id="GO:0007264">
    <property type="term" value="P:small GTPase-mediated signal transduction"/>
    <property type="evidence" value="ECO:0007669"/>
    <property type="project" value="InterPro"/>
</dbReference>
<dbReference type="PRINTS" id="PR00449">
    <property type="entry name" value="RASTRNSFRMNG"/>
</dbReference>
<keyword evidence="2" id="KW-0342">GTP-binding</keyword>
<evidence type="ECO:0000256" key="3">
    <source>
        <dbReference type="SAM" id="MobiDB-lite"/>
    </source>
</evidence>
<gene>
    <name evidence="5" type="ORF">ASTO00021_LOCUS17687</name>
</gene>